<protein>
    <submittedName>
        <fullName evidence="4">Class C sortase</fullName>
    </submittedName>
</protein>
<dbReference type="CDD" id="cd05827">
    <property type="entry name" value="Sortase_C"/>
    <property type="match status" value="1"/>
</dbReference>
<feature type="transmembrane region" description="Helical" evidence="3">
    <location>
        <begin position="238"/>
        <end position="258"/>
    </location>
</feature>
<accession>A0ABT8IZI1</accession>
<dbReference type="InterPro" id="IPR042002">
    <property type="entry name" value="Sortase_C"/>
</dbReference>
<dbReference type="InterPro" id="IPR005754">
    <property type="entry name" value="Sortase"/>
</dbReference>
<name>A0ABT8IZI1_9MICO</name>
<evidence type="ECO:0000256" key="1">
    <source>
        <dbReference type="ARBA" id="ARBA00022801"/>
    </source>
</evidence>
<dbReference type="InterPro" id="IPR023365">
    <property type="entry name" value="Sortase_dom-sf"/>
</dbReference>
<keyword evidence="3" id="KW-0812">Transmembrane</keyword>
<evidence type="ECO:0000256" key="3">
    <source>
        <dbReference type="SAM" id="Phobius"/>
    </source>
</evidence>
<dbReference type="RefSeq" id="WP_301219398.1">
    <property type="nucleotide sequence ID" value="NZ_JAROCB010000003.1"/>
</dbReference>
<keyword evidence="3" id="KW-0472">Membrane</keyword>
<keyword evidence="5" id="KW-1185">Reference proteome</keyword>
<comment type="caution">
    <text evidence="4">The sequence shown here is derived from an EMBL/GenBank/DDBJ whole genome shotgun (WGS) entry which is preliminary data.</text>
</comment>
<dbReference type="Gene3D" id="2.40.260.10">
    <property type="entry name" value="Sortase"/>
    <property type="match status" value="1"/>
</dbReference>
<dbReference type="Proteomes" id="UP001174210">
    <property type="component" value="Unassembled WGS sequence"/>
</dbReference>
<evidence type="ECO:0000313" key="5">
    <source>
        <dbReference type="Proteomes" id="UP001174210"/>
    </source>
</evidence>
<gene>
    <name evidence="4" type="ORF">P5G59_12920</name>
</gene>
<proteinExistence type="predicted"/>
<feature type="compositionally biased region" description="Basic residues" evidence="2">
    <location>
        <begin position="274"/>
        <end position="289"/>
    </location>
</feature>
<keyword evidence="3" id="KW-1133">Transmembrane helix</keyword>
<dbReference type="NCBIfam" id="NF033745">
    <property type="entry name" value="class_C_sortase"/>
    <property type="match status" value="1"/>
</dbReference>
<organism evidence="4 5">
    <name type="scientific">Leifsonia virtsii</name>
    <dbReference type="NCBI Taxonomy" id="3035915"/>
    <lineage>
        <taxon>Bacteria</taxon>
        <taxon>Bacillati</taxon>
        <taxon>Actinomycetota</taxon>
        <taxon>Actinomycetes</taxon>
        <taxon>Micrococcales</taxon>
        <taxon>Microbacteriaceae</taxon>
        <taxon>Leifsonia</taxon>
    </lineage>
</organism>
<evidence type="ECO:0000256" key="2">
    <source>
        <dbReference type="SAM" id="MobiDB-lite"/>
    </source>
</evidence>
<evidence type="ECO:0000313" key="4">
    <source>
        <dbReference type="EMBL" id="MDN4598048.1"/>
    </source>
</evidence>
<reference evidence="4" key="1">
    <citation type="submission" date="2023-03" db="EMBL/GenBank/DDBJ databases">
        <title>MT1 and MT2 Draft Genomes of Novel Species.</title>
        <authorList>
            <person name="Venkateswaran K."/>
        </authorList>
    </citation>
    <scope>NUCLEOTIDE SEQUENCE</scope>
    <source>
        <strain evidence="4">F6_8S_P_1A</strain>
    </source>
</reference>
<dbReference type="EMBL" id="JAROCB010000003">
    <property type="protein sequence ID" value="MDN4598048.1"/>
    <property type="molecule type" value="Genomic_DNA"/>
</dbReference>
<dbReference type="Pfam" id="PF04203">
    <property type="entry name" value="Sortase"/>
    <property type="match status" value="1"/>
</dbReference>
<keyword evidence="1" id="KW-0378">Hydrolase</keyword>
<feature type="region of interest" description="Disordered" evidence="2">
    <location>
        <begin position="265"/>
        <end position="299"/>
    </location>
</feature>
<dbReference type="SUPFAM" id="SSF63817">
    <property type="entry name" value="Sortase"/>
    <property type="match status" value="1"/>
</dbReference>
<sequence>MLGATVLAYSPAASWLSAYNQSLVISKYADSIKKVQPTASEQLEEAHRYNKALSSGAVLEANANVPTGSGKSSSDEFDYWKLLDTPSRTMSRIQIPKIGVDLPIYHGTSEESLLKGAGHLQGTSLPVGGKNTRSVITAHRGLADATMFTDLDKIQVGDRFIVTTFGQVLTYQVIDTRVVDPEDTTTLRQQAGKDLVTLVTCTPLGINTHRILVTGQRITPTPPKDEATAKRTTATLQFPWWAVVYLTAILLIVAYTWWAGRSYPKDEFPDGRKRSGRRRAPRRRLHGSRRNPPGVGAGP</sequence>
<dbReference type="NCBIfam" id="TIGR01076">
    <property type="entry name" value="sortase_fam"/>
    <property type="match status" value="1"/>
</dbReference>